<gene>
    <name evidence="9" type="ORF">A3770_13p70510</name>
</gene>
<feature type="coiled-coil region" evidence="4">
    <location>
        <begin position="350"/>
        <end position="384"/>
    </location>
</feature>
<dbReference type="CDD" id="cd02961">
    <property type="entry name" value="PDI_a_family"/>
    <property type="match status" value="1"/>
</dbReference>
<evidence type="ECO:0000259" key="7">
    <source>
        <dbReference type="PROSITE" id="PS50076"/>
    </source>
</evidence>
<reference evidence="9 10" key="1">
    <citation type="submission" date="2018-07" db="EMBL/GenBank/DDBJ databases">
        <title>The complete nuclear genome of the prasinophyte Chloropicon primus (CCMP1205).</title>
        <authorList>
            <person name="Pombert J.-F."/>
            <person name="Otis C."/>
            <person name="Turmel M."/>
            <person name="Lemieux C."/>
        </authorList>
    </citation>
    <scope>NUCLEOTIDE SEQUENCE [LARGE SCALE GENOMIC DNA]</scope>
    <source>
        <strain evidence="9 10">CCMP1205</strain>
    </source>
</reference>
<dbReference type="InterPro" id="IPR013766">
    <property type="entry name" value="Thioredoxin_domain"/>
</dbReference>
<dbReference type="STRING" id="1764295.A0A5B8MVC8"/>
<dbReference type="SUPFAM" id="SSF52833">
    <property type="entry name" value="Thioredoxin-like"/>
    <property type="match status" value="1"/>
</dbReference>
<dbReference type="OrthoDB" id="74910at2759"/>
<dbReference type="InterPro" id="IPR001623">
    <property type="entry name" value="DnaJ_domain"/>
</dbReference>
<dbReference type="EMBL" id="CP031046">
    <property type="protein sequence ID" value="QDZ24533.1"/>
    <property type="molecule type" value="Genomic_DNA"/>
</dbReference>
<feature type="compositionally biased region" description="Acidic residues" evidence="5">
    <location>
        <begin position="265"/>
        <end position="282"/>
    </location>
</feature>
<dbReference type="InterPro" id="IPR051063">
    <property type="entry name" value="PDI"/>
</dbReference>
<dbReference type="PANTHER" id="PTHR45672">
    <property type="entry name" value="PROTEIN DISULFIDE-ISOMERASE C17H9.14C-RELATED"/>
    <property type="match status" value="1"/>
</dbReference>
<feature type="chain" id="PRO_5022697190" description="DnaJ homolog subfamily C member 10" evidence="6">
    <location>
        <begin position="26"/>
        <end position="386"/>
    </location>
</feature>
<keyword evidence="3 6" id="KW-0732">Signal</keyword>
<evidence type="ECO:0000256" key="1">
    <source>
        <dbReference type="ARBA" id="ARBA00006347"/>
    </source>
</evidence>
<feature type="signal peptide" evidence="6">
    <location>
        <begin position="1"/>
        <end position="25"/>
    </location>
</feature>
<keyword evidence="4" id="KW-0175">Coiled coil</keyword>
<evidence type="ECO:0000256" key="6">
    <source>
        <dbReference type="SAM" id="SignalP"/>
    </source>
</evidence>
<organism evidence="9 10">
    <name type="scientific">Chloropicon primus</name>
    <dbReference type="NCBI Taxonomy" id="1764295"/>
    <lineage>
        <taxon>Eukaryota</taxon>
        <taxon>Viridiplantae</taxon>
        <taxon>Chlorophyta</taxon>
        <taxon>Chloropicophyceae</taxon>
        <taxon>Chloropicales</taxon>
        <taxon>Chloropicaceae</taxon>
        <taxon>Chloropicon</taxon>
    </lineage>
</organism>
<keyword evidence="10" id="KW-1185">Reference proteome</keyword>
<dbReference type="InterPro" id="IPR036869">
    <property type="entry name" value="J_dom_sf"/>
</dbReference>
<dbReference type="PROSITE" id="PS00194">
    <property type="entry name" value="THIOREDOXIN_1"/>
    <property type="match status" value="1"/>
</dbReference>
<dbReference type="SMART" id="SM00271">
    <property type="entry name" value="DnaJ"/>
    <property type="match status" value="1"/>
</dbReference>
<proteinExistence type="inferred from homology"/>
<feature type="region of interest" description="Disordered" evidence="5">
    <location>
        <begin position="265"/>
        <end position="298"/>
    </location>
</feature>
<accession>A0A5B8MVC8</accession>
<evidence type="ECO:0000313" key="9">
    <source>
        <dbReference type="EMBL" id="QDZ24533.1"/>
    </source>
</evidence>
<dbReference type="PANTHER" id="PTHR45672:SF3">
    <property type="entry name" value="THIOREDOXIN DOMAIN-CONTAINING PROTEIN 5"/>
    <property type="match status" value="1"/>
</dbReference>
<dbReference type="AlphaFoldDB" id="A0A5B8MVC8"/>
<evidence type="ECO:0000313" key="10">
    <source>
        <dbReference type="Proteomes" id="UP000316726"/>
    </source>
</evidence>
<dbReference type="SUPFAM" id="SSF46565">
    <property type="entry name" value="Chaperone J-domain"/>
    <property type="match status" value="1"/>
</dbReference>
<evidence type="ECO:0000256" key="4">
    <source>
        <dbReference type="SAM" id="Coils"/>
    </source>
</evidence>
<dbReference type="PROSITE" id="PS51352">
    <property type="entry name" value="THIOREDOXIN_2"/>
    <property type="match status" value="1"/>
</dbReference>
<evidence type="ECO:0000256" key="2">
    <source>
        <dbReference type="ARBA" id="ARBA00020920"/>
    </source>
</evidence>
<dbReference type="Gene3D" id="1.10.287.110">
    <property type="entry name" value="DnaJ domain"/>
    <property type="match status" value="1"/>
</dbReference>
<dbReference type="CDD" id="cd06257">
    <property type="entry name" value="DnaJ"/>
    <property type="match status" value="1"/>
</dbReference>
<dbReference type="GO" id="GO:0005783">
    <property type="term" value="C:endoplasmic reticulum"/>
    <property type="evidence" value="ECO:0007669"/>
    <property type="project" value="TreeGrafter"/>
</dbReference>
<dbReference type="InterPro" id="IPR017937">
    <property type="entry name" value="Thioredoxin_CS"/>
</dbReference>
<evidence type="ECO:0000259" key="8">
    <source>
        <dbReference type="PROSITE" id="PS51352"/>
    </source>
</evidence>
<dbReference type="Pfam" id="PF00226">
    <property type="entry name" value="DnaJ"/>
    <property type="match status" value="1"/>
</dbReference>
<dbReference type="InterPro" id="IPR036249">
    <property type="entry name" value="Thioredoxin-like_sf"/>
</dbReference>
<dbReference type="PRINTS" id="PR00625">
    <property type="entry name" value="JDOMAIN"/>
</dbReference>
<dbReference type="GO" id="GO:0006457">
    <property type="term" value="P:protein folding"/>
    <property type="evidence" value="ECO:0007669"/>
    <property type="project" value="TreeGrafter"/>
</dbReference>
<feature type="domain" description="J" evidence="7">
    <location>
        <begin position="40"/>
        <end position="102"/>
    </location>
</feature>
<feature type="domain" description="Thioredoxin" evidence="8">
    <location>
        <begin position="87"/>
        <end position="236"/>
    </location>
</feature>
<dbReference type="GO" id="GO:0003756">
    <property type="term" value="F:protein disulfide isomerase activity"/>
    <property type="evidence" value="ECO:0007669"/>
    <property type="project" value="TreeGrafter"/>
</dbReference>
<comment type="similarity">
    <text evidence="1">Belongs to the protein disulfide isomerase family.</text>
</comment>
<name>A0A5B8MVC8_9CHLO</name>
<dbReference type="Gene3D" id="3.40.30.10">
    <property type="entry name" value="Glutaredoxin"/>
    <property type="match status" value="1"/>
</dbReference>
<dbReference type="PROSITE" id="PS50076">
    <property type="entry name" value="DNAJ_2"/>
    <property type="match status" value="1"/>
</dbReference>
<dbReference type="Proteomes" id="UP000316726">
    <property type="component" value="Chromosome 13"/>
</dbReference>
<protein>
    <recommendedName>
        <fullName evidence="2">DnaJ homolog subfamily C member 10</fullName>
    </recommendedName>
</protein>
<sequence length="386" mass="44315">MASWKRLVLVVMCLAALVSLPLCLAMDGNDEDVEPMTEKTAYKILGVDKWTTDKEIKRIFKEKSLILHPDKEEGSEEAFKELRIAYETLIDPERRIVLDELDGKGFDHPNEVEVLGEDLELSDFYGESRNIVKIDNSNILSLLWRKEAWVVEFYVPWCTYCQNMAPKWKLLTTKYAQSEYVRFGAVNCMKQQPMCDRYPFTLVPTFMCFHSDKDYHTYEGIPDEEKIDEFIQKCEDDYKVHLENGDPVFDKFMVSGGGDLAEVDPEADDYDYDLGDDLDDGGAEQHKPAAKQAASDDEDDDFVLEDFLEESQGSSADGDEDYDYELIDDENEVVQEAVTKAENTKGIEASPALEEENRRLKEELDAMKERMEGMEEMVAKMKTLFA</sequence>
<evidence type="ECO:0000256" key="5">
    <source>
        <dbReference type="SAM" id="MobiDB-lite"/>
    </source>
</evidence>
<dbReference type="Pfam" id="PF00085">
    <property type="entry name" value="Thioredoxin"/>
    <property type="match status" value="1"/>
</dbReference>
<evidence type="ECO:0000256" key="3">
    <source>
        <dbReference type="ARBA" id="ARBA00022729"/>
    </source>
</evidence>